<evidence type="ECO:0000256" key="15">
    <source>
        <dbReference type="ARBA" id="ARBA00023128"/>
    </source>
</evidence>
<evidence type="ECO:0000256" key="11">
    <source>
        <dbReference type="ARBA" id="ARBA00022967"/>
    </source>
</evidence>
<dbReference type="Pfam" id="PF02790">
    <property type="entry name" value="COX2_TM"/>
    <property type="match status" value="1"/>
</dbReference>
<evidence type="ECO:0000256" key="14">
    <source>
        <dbReference type="ARBA" id="ARBA00023008"/>
    </source>
</evidence>
<evidence type="ECO:0000256" key="4">
    <source>
        <dbReference type="ARBA" id="ARBA00015946"/>
    </source>
</evidence>
<reference evidence="22" key="1">
    <citation type="journal article" date="2019" name="Mitochondrial DNA Part B Resour">
        <title>Complete mitochondrial genome of the Antarctic copepod Tigriopus kingsejongenesis (Harpacticoida, Harpacticidae).</title>
        <authorList>
            <person name="Hwang D.-S."/>
            <person name="Choi B.-S."/>
            <person name="Lee M.-C."/>
            <person name="Han J."/>
            <person name="Kim S."/>
            <person name="Lee J.-S."/>
        </authorList>
    </citation>
    <scope>NUCLEOTIDE SEQUENCE</scope>
</reference>
<gene>
    <name evidence="22" type="primary">COX2</name>
</gene>
<dbReference type="InterPro" id="IPR008972">
    <property type="entry name" value="Cupredoxin"/>
</dbReference>
<protein>
    <recommendedName>
        <fullName evidence="4 18">Cytochrome c oxidase subunit 2</fullName>
    </recommendedName>
</protein>
<dbReference type="InterPro" id="IPR011759">
    <property type="entry name" value="Cyt_c_oxidase_su2_TM_dom"/>
</dbReference>
<name>A0A650DE64_9MAXI</name>
<evidence type="ECO:0000256" key="2">
    <source>
        <dbReference type="ARBA" id="ARBA00007866"/>
    </source>
</evidence>
<proteinExistence type="inferred from homology"/>
<evidence type="ECO:0000313" key="22">
    <source>
        <dbReference type="EMBL" id="QGS65161.1"/>
    </source>
</evidence>
<dbReference type="AlphaFoldDB" id="A0A650DE64"/>
<keyword evidence="7 18" id="KW-0812">Transmembrane</keyword>
<dbReference type="PROSITE" id="PS50857">
    <property type="entry name" value="COX2_CUA"/>
    <property type="match status" value="1"/>
</dbReference>
<dbReference type="Pfam" id="PF00116">
    <property type="entry name" value="COX2"/>
    <property type="match status" value="1"/>
</dbReference>
<evidence type="ECO:0000256" key="6">
    <source>
        <dbReference type="ARBA" id="ARBA00022660"/>
    </source>
</evidence>
<keyword evidence="8 18" id="KW-0479">Metal-binding</keyword>
<keyword evidence="9 18" id="KW-0999">Mitochondrion inner membrane</keyword>
<sequence length="231" mass="25955">MMTWSQLGLQDSASSLMEEFIYFHDFTLLILGLILSVVALMLYFALPSKWVNKNLLEGQALETFWTFMPAVVLVQLAIPSLMLLYLTEDLAPSHLIYKVMGHQWYWTYEMKSDSHDQEISCESYIVSAANLAPHQPRLLSTDENLAIPVNVRSRILVSSNDVLHSWAIPALGIKADAVPGRLNQMSLTVNRLGVFFGQCSEICGANHSFMPIVLEAKPVSEFFSWMDGHSA</sequence>
<evidence type="ECO:0000256" key="16">
    <source>
        <dbReference type="ARBA" id="ARBA00023136"/>
    </source>
</evidence>
<keyword evidence="10" id="KW-0460">Magnesium</keyword>
<comment type="similarity">
    <text evidence="2 18">Belongs to the cytochrome c oxidase subunit 2 family.</text>
</comment>
<keyword evidence="14 18" id="KW-0186">Copper</keyword>
<evidence type="ECO:0000256" key="8">
    <source>
        <dbReference type="ARBA" id="ARBA00022723"/>
    </source>
</evidence>
<feature type="transmembrane region" description="Helical" evidence="19">
    <location>
        <begin position="64"/>
        <end position="86"/>
    </location>
</feature>
<keyword evidence="13 19" id="KW-1133">Transmembrane helix</keyword>
<evidence type="ECO:0000259" key="20">
    <source>
        <dbReference type="PROSITE" id="PS50857"/>
    </source>
</evidence>
<accession>A0A650DE64</accession>
<evidence type="ECO:0000256" key="13">
    <source>
        <dbReference type="ARBA" id="ARBA00022989"/>
    </source>
</evidence>
<evidence type="ECO:0000256" key="17">
    <source>
        <dbReference type="ARBA" id="ARBA00049512"/>
    </source>
</evidence>
<keyword evidence="6 18" id="KW-0679">Respiratory chain</keyword>
<dbReference type="InterPro" id="IPR001505">
    <property type="entry name" value="Copper_CuA"/>
</dbReference>
<comment type="subunit">
    <text evidence="3">Component of the cytochrome c oxidase (complex IV, CIV), a multisubunit enzyme composed of a catalytic core of 3 subunits and several supernumerary subunits. The complex exists as a monomer or a dimer and forms supercomplexes (SCs) in the inner mitochondrial membrane with ubiquinol-cytochrome c oxidoreductase (cytochrome b-c1 complex, complex III, CIII).</text>
</comment>
<comment type="catalytic activity">
    <reaction evidence="17">
        <text>4 Fe(II)-[cytochrome c] + O2 + 8 H(+)(in) = 4 Fe(III)-[cytochrome c] + 2 H2O + 4 H(+)(out)</text>
        <dbReference type="Rhea" id="RHEA:11436"/>
        <dbReference type="Rhea" id="RHEA-COMP:10350"/>
        <dbReference type="Rhea" id="RHEA-COMP:14399"/>
        <dbReference type="ChEBI" id="CHEBI:15377"/>
        <dbReference type="ChEBI" id="CHEBI:15378"/>
        <dbReference type="ChEBI" id="CHEBI:15379"/>
        <dbReference type="ChEBI" id="CHEBI:29033"/>
        <dbReference type="ChEBI" id="CHEBI:29034"/>
        <dbReference type="EC" id="7.1.1.9"/>
    </reaction>
    <physiologicalReaction direction="left-to-right" evidence="17">
        <dbReference type="Rhea" id="RHEA:11437"/>
    </physiologicalReaction>
</comment>
<dbReference type="GO" id="GO:0004129">
    <property type="term" value="F:cytochrome-c oxidase activity"/>
    <property type="evidence" value="ECO:0007669"/>
    <property type="project" value="UniProtKB-EC"/>
</dbReference>
<organism evidence="22">
    <name type="scientific">Tigriopus kingsejongensis</name>
    <dbReference type="NCBI Taxonomy" id="1133412"/>
    <lineage>
        <taxon>Eukaryota</taxon>
        <taxon>Metazoa</taxon>
        <taxon>Ecdysozoa</taxon>
        <taxon>Arthropoda</taxon>
        <taxon>Crustacea</taxon>
        <taxon>Multicrustacea</taxon>
        <taxon>Hexanauplia</taxon>
        <taxon>Copepoda</taxon>
        <taxon>Harpacticoida</taxon>
        <taxon>Harpacticidae</taxon>
        <taxon>Tigriopus</taxon>
    </lineage>
</organism>
<evidence type="ECO:0000256" key="18">
    <source>
        <dbReference type="RuleBase" id="RU000457"/>
    </source>
</evidence>
<dbReference type="SUPFAM" id="SSF81464">
    <property type="entry name" value="Cytochrome c oxidase subunit II-like, transmembrane region"/>
    <property type="match status" value="1"/>
</dbReference>
<dbReference type="EMBL" id="MK598762">
    <property type="protein sequence ID" value="QGS65161.1"/>
    <property type="molecule type" value="Genomic_DNA"/>
</dbReference>
<geneLocation type="mitochondrion" evidence="22"/>
<dbReference type="InterPro" id="IPR002429">
    <property type="entry name" value="CcO_II-like_C"/>
</dbReference>
<keyword evidence="12 18" id="KW-0249">Electron transport</keyword>
<dbReference type="CDD" id="cd13912">
    <property type="entry name" value="CcO_II_C"/>
    <property type="match status" value="1"/>
</dbReference>
<feature type="transmembrane region" description="Helical" evidence="19">
    <location>
        <begin position="21"/>
        <end position="44"/>
    </location>
</feature>
<dbReference type="PANTHER" id="PTHR22888">
    <property type="entry name" value="CYTOCHROME C OXIDASE, SUBUNIT II"/>
    <property type="match status" value="1"/>
</dbReference>
<dbReference type="PROSITE" id="PS00078">
    <property type="entry name" value="COX2"/>
    <property type="match status" value="1"/>
</dbReference>
<dbReference type="PRINTS" id="PR01166">
    <property type="entry name" value="CYCOXIDASEII"/>
</dbReference>
<comment type="cofactor">
    <cofactor evidence="18">
        <name>Cu cation</name>
        <dbReference type="ChEBI" id="CHEBI:23378"/>
    </cofactor>
    <text evidence="18">Binds a copper A center.</text>
</comment>
<evidence type="ECO:0000259" key="21">
    <source>
        <dbReference type="PROSITE" id="PS50999"/>
    </source>
</evidence>
<evidence type="ECO:0000256" key="7">
    <source>
        <dbReference type="ARBA" id="ARBA00022692"/>
    </source>
</evidence>
<feature type="domain" description="Cytochrome oxidase subunit II copper A binding" evidence="20">
    <location>
        <begin position="92"/>
        <end position="228"/>
    </location>
</feature>
<evidence type="ECO:0000256" key="3">
    <source>
        <dbReference type="ARBA" id="ARBA00011164"/>
    </source>
</evidence>
<dbReference type="PANTHER" id="PTHR22888:SF9">
    <property type="entry name" value="CYTOCHROME C OXIDASE SUBUNIT 2"/>
    <property type="match status" value="1"/>
</dbReference>
<dbReference type="GO" id="GO:0005507">
    <property type="term" value="F:copper ion binding"/>
    <property type="evidence" value="ECO:0007669"/>
    <property type="project" value="InterPro"/>
</dbReference>
<dbReference type="GO" id="GO:0042773">
    <property type="term" value="P:ATP synthesis coupled electron transport"/>
    <property type="evidence" value="ECO:0007669"/>
    <property type="project" value="TreeGrafter"/>
</dbReference>
<comment type="function">
    <text evidence="18">Component of the cytochrome c oxidase, the last enzyme in the mitochondrial electron transport chain which drives oxidative phosphorylation. The respiratory chain contains 3 multisubunit complexes succinate dehydrogenase (complex II, CII), ubiquinol-cytochrome c oxidoreductase (cytochrome b-c1 complex, complex III, CIII) and cytochrome c oxidase (complex IV, CIV), that cooperate to transfer electrons derived from NADH and succinate to molecular oxygen, creating an electrochemical gradient over the inner membrane that drives transmembrane transport and the ATP synthase. Cytochrome c oxidase is the component of the respiratory chain that catalyzes the reduction of oxygen to water. Electrons originating from reduced cytochrome c in the intermembrane space (IMS) are transferred via the dinuclear copper A center (CU(A)) of subunit 2 and heme A of subunit 1 to the active site in subunit 1, a binuclear center (BNC) formed by heme A3 and copper B (CU(B)). The BNC reduces molecular oxygen to 2 water molecules using 4 electrons from cytochrome c in the IMS and 4 protons from the mitochondrial matrix.</text>
</comment>
<dbReference type="InterPro" id="IPR034210">
    <property type="entry name" value="CcO_II_C"/>
</dbReference>
<comment type="subcellular location">
    <subcellularLocation>
        <location evidence="1 18">Mitochondrion inner membrane</location>
        <topology evidence="1 18">Multi-pass membrane protein</topology>
    </subcellularLocation>
</comment>
<dbReference type="SUPFAM" id="SSF49503">
    <property type="entry name" value="Cupredoxins"/>
    <property type="match status" value="1"/>
</dbReference>
<keyword evidence="11" id="KW-1278">Translocase</keyword>
<dbReference type="PROSITE" id="PS50999">
    <property type="entry name" value="COX2_TM"/>
    <property type="match status" value="1"/>
</dbReference>
<evidence type="ECO:0000256" key="10">
    <source>
        <dbReference type="ARBA" id="ARBA00022842"/>
    </source>
</evidence>
<evidence type="ECO:0000256" key="9">
    <source>
        <dbReference type="ARBA" id="ARBA00022792"/>
    </source>
</evidence>
<keyword evidence="15 18" id="KW-0496">Mitochondrion</keyword>
<feature type="domain" description="Cytochrome oxidase subunit II transmembrane region profile" evidence="21">
    <location>
        <begin position="1"/>
        <end position="91"/>
    </location>
</feature>
<keyword evidence="5 18" id="KW-0813">Transport</keyword>
<dbReference type="InterPro" id="IPR045187">
    <property type="entry name" value="CcO_II"/>
</dbReference>
<evidence type="ECO:0000256" key="19">
    <source>
        <dbReference type="SAM" id="Phobius"/>
    </source>
</evidence>
<dbReference type="GO" id="GO:0005743">
    <property type="term" value="C:mitochondrial inner membrane"/>
    <property type="evidence" value="ECO:0007669"/>
    <property type="project" value="UniProtKB-SubCell"/>
</dbReference>
<dbReference type="InterPro" id="IPR036257">
    <property type="entry name" value="Cyt_c_oxidase_su2_TM_sf"/>
</dbReference>
<evidence type="ECO:0000256" key="1">
    <source>
        <dbReference type="ARBA" id="ARBA00004448"/>
    </source>
</evidence>
<evidence type="ECO:0000256" key="5">
    <source>
        <dbReference type="ARBA" id="ARBA00022448"/>
    </source>
</evidence>
<evidence type="ECO:0000256" key="12">
    <source>
        <dbReference type="ARBA" id="ARBA00022982"/>
    </source>
</evidence>
<dbReference type="Gene3D" id="1.10.287.90">
    <property type="match status" value="1"/>
</dbReference>
<keyword evidence="16 18" id="KW-0472">Membrane</keyword>
<dbReference type="Gene3D" id="2.60.40.420">
    <property type="entry name" value="Cupredoxins - blue copper proteins"/>
    <property type="match status" value="1"/>
</dbReference>